<keyword evidence="5" id="KW-0802">TPR repeat</keyword>
<dbReference type="Proteomes" id="UP001139263">
    <property type="component" value="Unassembled WGS sequence"/>
</dbReference>
<feature type="repeat" description="TPR" evidence="5">
    <location>
        <begin position="110"/>
        <end position="143"/>
    </location>
</feature>
<name>A0A9X1V729_9BACL</name>
<dbReference type="Gene3D" id="1.25.40.10">
    <property type="entry name" value="Tetratricopeptide repeat domain"/>
    <property type="match status" value="1"/>
</dbReference>
<evidence type="ECO:0000256" key="1">
    <source>
        <dbReference type="ARBA" id="ARBA00004141"/>
    </source>
</evidence>
<dbReference type="PANTHER" id="PTHR12745:SF6">
    <property type="entry name" value="PROTEIN ST7 HOMOLOG"/>
    <property type="match status" value="1"/>
</dbReference>
<dbReference type="InterPro" id="IPR019734">
    <property type="entry name" value="TPR_rpt"/>
</dbReference>
<evidence type="ECO:0000256" key="5">
    <source>
        <dbReference type="PROSITE-ProRule" id="PRU00339"/>
    </source>
</evidence>
<reference evidence="6" key="1">
    <citation type="submission" date="2022-03" db="EMBL/GenBank/DDBJ databases">
        <title>Draft Genome Sequence of Firmicute Strain S0AB, a Heterotrophic Iron/Sulfur-Oxidizing Extreme Acidophile.</title>
        <authorList>
            <person name="Vergara E."/>
            <person name="Pakostova E."/>
            <person name="Johnson D.B."/>
            <person name="Holmes D.S."/>
        </authorList>
    </citation>
    <scope>NUCLEOTIDE SEQUENCE</scope>
    <source>
        <strain evidence="6">S0AB</strain>
    </source>
</reference>
<dbReference type="InterPro" id="IPR007311">
    <property type="entry name" value="ST7"/>
</dbReference>
<comment type="subcellular location">
    <subcellularLocation>
        <location evidence="1">Membrane</location>
        <topology evidence="1">Multi-pass membrane protein</topology>
    </subcellularLocation>
</comment>
<keyword evidence="7" id="KW-1185">Reference proteome</keyword>
<evidence type="ECO:0000256" key="3">
    <source>
        <dbReference type="ARBA" id="ARBA00022989"/>
    </source>
</evidence>
<organism evidence="6 7">
    <name type="scientific">Sulfoacidibacillus ferrooxidans</name>
    <dbReference type="NCBI Taxonomy" id="2005001"/>
    <lineage>
        <taxon>Bacteria</taxon>
        <taxon>Bacillati</taxon>
        <taxon>Bacillota</taxon>
        <taxon>Bacilli</taxon>
        <taxon>Bacillales</taxon>
        <taxon>Alicyclobacillaceae</taxon>
        <taxon>Sulfoacidibacillus</taxon>
    </lineage>
</organism>
<dbReference type="GO" id="GO:0016020">
    <property type="term" value="C:membrane"/>
    <property type="evidence" value="ECO:0007669"/>
    <property type="project" value="UniProtKB-SubCell"/>
</dbReference>
<keyword evidence="3" id="KW-1133">Transmembrane helix</keyword>
<evidence type="ECO:0008006" key="8">
    <source>
        <dbReference type="Google" id="ProtNLM"/>
    </source>
</evidence>
<dbReference type="InterPro" id="IPR011990">
    <property type="entry name" value="TPR-like_helical_dom_sf"/>
</dbReference>
<keyword evidence="4" id="KW-0472">Membrane</keyword>
<gene>
    <name evidence="6" type="ORF">MM817_00719</name>
</gene>
<dbReference type="SUPFAM" id="SSF81901">
    <property type="entry name" value="HCP-like"/>
    <property type="match status" value="1"/>
</dbReference>
<evidence type="ECO:0000256" key="2">
    <source>
        <dbReference type="ARBA" id="ARBA00022692"/>
    </source>
</evidence>
<evidence type="ECO:0000256" key="4">
    <source>
        <dbReference type="ARBA" id="ARBA00023136"/>
    </source>
</evidence>
<dbReference type="Pfam" id="PF04184">
    <property type="entry name" value="ST7"/>
    <property type="match status" value="1"/>
</dbReference>
<dbReference type="EMBL" id="JALBUF010000001">
    <property type="protein sequence ID" value="MCI0182459.1"/>
    <property type="molecule type" value="Genomic_DNA"/>
</dbReference>
<proteinExistence type="predicted"/>
<comment type="caution">
    <text evidence="6">The sequence shown here is derived from an EMBL/GenBank/DDBJ whole genome shotgun (WGS) entry which is preliminary data.</text>
</comment>
<keyword evidence="2" id="KW-0812">Transmembrane</keyword>
<evidence type="ECO:0000313" key="6">
    <source>
        <dbReference type="EMBL" id="MCI0182459.1"/>
    </source>
</evidence>
<evidence type="ECO:0000313" key="7">
    <source>
        <dbReference type="Proteomes" id="UP001139263"/>
    </source>
</evidence>
<dbReference type="AlphaFoldDB" id="A0A9X1V729"/>
<sequence length="274" mass="31810">MVKKAPSKAETLETGQDDEKALLTEAYDVLQTTIGESDPKRRADIAQQALVISRNCIEAWLMLAQDAAENFEQSKEYLNQAVEAGNRLFALRMEEWKGKFWDIPETRPYMQARSAYAQILWEIGERDEAVRIFRESLELNRTDPQGIRYILLKAMLDDHRFQDAYDLIDSYDNEQSTVFLYGRLLAIFALQGDSLMSRSAFLAARRHNVFVLDYLLNVRQLPQKMPREALPGDESEAIRYTAVFQNSWDDVDGAIDYLRKQKKLRQDKDAKKKR</sequence>
<dbReference type="PROSITE" id="PS50005">
    <property type="entry name" value="TPR"/>
    <property type="match status" value="1"/>
</dbReference>
<dbReference type="RefSeq" id="WP_241712050.1">
    <property type="nucleotide sequence ID" value="NZ_JALBUF010000001.1"/>
</dbReference>
<accession>A0A9X1V729</accession>
<protein>
    <recommendedName>
        <fullName evidence="8">Tetratricopeptide repeat protein</fullName>
    </recommendedName>
</protein>
<dbReference type="PANTHER" id="PTHR12745">
    <property type="entry name" value="SUPPRESSION OF TUMORIGENICITY 7"/>
    <property type="match status" value="1"/>
</dbReference>